<sequence>MWMQISSGKGPEECELAVGHFLQTILKENKTSRVIDAVPGRYNGTYKSVLLSIDPDEYKGDSGNTKGTILWICQSPYRPNHRRKNWFINIEVYQSAERLNFTEYDVKIVALRRTGPGGQNVNKVETAVRAVHIPTGLTVTASEERSQYMNKKLALARLANLIETKNEDNNSNHKESMWRQHNLLTRGNPMRIYEGKEFKLKQ</sequence>
<reference evidence="3 4" key="1">
    <citation type="journal article" date="2012" name="J. Bacteriol.">
        <title>Complete genome sequences of Desulfosporosinus orientis DSM765T, Desulfosporosinus youngiae DSM17734T, Desulfosporosinus meridiei DSM13257T, and Desulfosporosinus acidiphilus DSM22704T.</title>
        <authorList>
            <person name="Pester M."/>
            <person name="Brambilla E."/>
            <person name="Alazard D."/>
            <person name="Rattei T."/>
            <person name="Weinmaier T."/>
            <person name="Han J."/>
            <person name="Lucas S."/>
            <person name="Lapidus A."/>
            <person name="Cheng J.F."/>
            <person name="Goodwin L."/>
            <person name="Pitluck S."/>
            <person name="Peters L."/>
            <person name="Ovchinnikova G."/>
            <person name="Teshima H."/>
            <person name="Detter J.C."/>
            <person name="Han C.S."/>
            <person name="Tapia R."/>
            <person name="Land M.L."/>
            <person name="Hauser L."/>
            <person name="Kyrpides N.C."/>
            <person name="Ivanova N.N."/>
            <person name="Pagani I."/>
            <person name="Huntmann M."/>
            <person name="Wei C.L."/>
            <person name="Davenport K.W."/>
            <person name="Daligault H."/>
            <person name="Chain P.S."/>
            <person name="Chen A."/>
            <person name="Mavromatis K."/>
            <person name="Markowitz V."/>
            <person name="Szeto E."/>
            <person name="Mikhailova N."/>
            <person name="Pati A."/>
            <person name="Wagner M."/>
            <person name="Woyke T."/>
            <person name="Ollivier B."/>
            <person name="Klenk H.P."/>
            <person name="Spring S."/>
            <person name="Loy A."/>
        </authorList>
    </citation>
    <scope>NUCLEOTIDE SEQUENCE [LARGE SCALE GENOMIC DNA]</scope>
    <source>
        <strain evidence="4">ATCC BAA-275 / DSM 13257 / NCIMB 13706 / S10</strain>
    </source>
</reference>
<gene>
    <name evidence="3" type="ordered locus">Desmer_2430</name>
</gene>
<dbReference type="STRING" id="768704.Desmer_2430"/>
<evidence type="ECO:0000313" key="3">
    <source>
        <dbReference type="EMBL" id="AFQ44351.1"/>
    </source>
</evidence>
<dbReference type="PANTHER" id="PTHR43116:SF3">
    <property type="entry name" value="CLASS I PEPTIDE CHAIN RELEASE FACTOR"/>
    <property type="match status" value="1"/>
</dbReference>
<dbReference type="eggNOG" id="COG1186">
    <property type="taxonomic scope" value="Bacteria"/>
</dbReference>
<feature type="domain" description="Prokaryotic-type class I peptide chain release factors" evidence="2">
    <location>
        <begin position="99"/>
        <end position="193"/>
    </location>
</feature>
<dbReference type="AlphaFoldDB" id="J7J085"/>
<keyword evidence="4" id="KW-1185">Reference proteome</keyword>
<dbReference type="NCBIfam" id="TIGR03072">
    <property type="entry name" value="release_prfH"/>
    <property type="match status" value="1"/>
</dbReference>
<dbReference type="InterPro" id="IPR045853">
    <property type="entry name" value="Pep_chain_release_fac_I_sf"/>
</dbReference>
<protein>
    <submittedName>
        <fullName evidence="3">Putative peptide chain release factor H</fullName>
    </submittedName>
</protein>
<dbReference type="InterPro" id="IPR017509">
    <property type="entry name" value="PrfH"/>
</dbReference>
<dbReference type="GO" id="GO:0003747">
    <property type="term" value="F:translation release factor activity"/>
    <property type="evidence" value="ECO:0007669"/>
    <property type="project" value="InterPro"/>
</dbReference>
<evidence type="ECO:0000256" key="1">
    <source>
        <dbReference type="ARBA" id="ARBA00010835"/>
    </source>
</evidence>
<dbReference type="KEGG" id="dmi:Desmer_2430"/>
<dbReference type="HOGENOM" id="CLU_036856_4_0_9"/>
<accession>J7J085</accession>
<evidence type="ECO:0000313" key="4">
    <source>
        <dbReference type="Proteomes" id="UP000005262"/>
    </source>
</evidence>
<name>J7J085_DESMD</name>
<organism evidence="3 4">
    <name type="scientific">Desulfosporosinus meridiei (strain ATCC BAA-275 / DSM 13257 / KCTC 12902 / NCIMB 13706 / S10)</name>
    <dbReference type="NCBI Taxonomy" id="768704"/>
    <lineage>
        <taxon>Bacteria</taxon>
        <taxon>Bacillati</taxon>
        <taxon>Bacillota</taxon>
        <taxon>Clostridia</taxon>
        <taxon>Eubacteriales</taxon>
        <taxon>Desulfitobacteriaceae</taxon>
        <taxon>Desulfosporosinus</taxon>
    </lineage>
</organism>
<dbReference type="OrthoDB" id="9815709at2"/>
<dbReference type="Pfam" id="PF00472">
    <property type="entry name" value="RF-1"/>
    <property type="match status" value="1"/>
</dbReference>
<comment type="similarity">
    <text evidence="1">Belongs to the prokaryotic/mitochondrial release factor family.</text>
</comment>
<dbReference type="SUPFAM" id="SSF75620">
    <property type="entry name" value="Release factor"/>
    <property type="match status" value="1"/>
</dbReference>
<proteinExistence type="inferred from homology"/>
<evidence type="ECO:0000259" key="2">
    <source>
        <dbReference type="Pfam" id="PF00472"/>
    </source>
</evidence>
<dbReference type="Proteomes" id="UP000005262">
    <property type="component" value="Chromosome"/>
</dbReference>
<dbReference type="EMBL" id="CP003629">
    <property type="protein sequence ID" value="AFQ44351.1"/>
    <property type="molecule type" value="Genomic_DNA"/>
</dbReference>
<reference evidence="4" key="2">
    <citation type="submission" date="2012-08" db="EMBL/GenBank/DDBJ databases">
        <title>Finished genome of Desulfosporosinus meridiei DSM 13257.</title>
        <authorList>
            <person name="Huntemann M."/>
            <person name="Wei C.-L."/>
            <person name="Han J."/>
            <person name="Detter J.C."/>
            <person name="Han C."/>
            <person name="Davenport K."/>
            <person name="Daligault H."/>
            <person name="Erkkila T."/>
            <person name="Gu W."/>
            <person name="Munk A.C.C."/>
            <person name="Teshima H."/>
            <person name="Xu Y."/>
            <person name="Chain P."/>
            <person name="Tapia R."/>
            <person name="Chen A."/>
            <person name="Krypides N."/>
            <person name="Mavromatis K."/>
            <person name="Markowitz V."/>
            <person name="Szeto E."/>
            <person name="Ivanova N."/>
            <person name="Mikhailova N."/>
            <person name="Ovchinnikova G."/>
            <person name="Pagani I."/>
            <person name="Pati A."/>
            <person name="Goodwin L."/>
            <person name="Peters L."/>
            <person name="Pitluck S."/>
            <person name="Woyke T."/>
            <person name="Pester M."/>
            <person name="Spring S."/>
            <person name="Ollivier B."/>
            <person name="Rattei T."/>
            <person name="Klenk H.-P."/>
            <person name="Wagner M."/>
            <person name="Loy A."/>
        </authorList>
    </citation>
    <scope>NUCLEOTIDE SEQUENCE [LARGE SCALE GENOMIC DNA]</scope>
    <source>
        <strain evidence="4">ATCC BAA-275 / DSM 13257 / NCIMB 13706 / S10</strain>
    </source>
</reference>
<dbReference type="InterPro" id="IPR000352">
    <property type="entry name" value="Pep_chain_release_fac_I"/>
</dbReference>
<dbReference type="Gene3D" id="3.30.70.1660">
    <property type="match status" value="1"/>
</dbReference>
<dbReference type="RefSeq" id="WP_014903265.1">
    <property type="nucleotide sequence ID" value="NC_018515.1"/>
</dbReference>
<dbReference type="PANTHER" id="PTHR43116">
    <property type="entry name" value="PEPTIDE CHAIN RELEASE FACTOR 2"/>
    <property type="match status" value="1"/>
</dbReference>
<dbReference type="Gene3D" id="3.30.160.20">
    <property type="match status" value="1"/>
</dbReference>